<dbReference type="EMBL" id="BMAW01021618">
    <property type="protein sequence ID" value="GFT73737.1"/>
    <property type="molecule type" value="Genomic_DNA"/>
</dbReference>
<feature type="domain" description="Archease" evidence="5">
    <location>
        <begin position="32"/>
        <end position="169"/>
    </location>
</feature>
<sequence length="169" mass="19573">MDDAGDVDDGYVPDVPVEEFTAEELQIPEVKYEYLDHPADVQLHSWGDTLEEAFEQVAVSMFGYMTEIDKVDILMSQDIEAEGHDMLSLLFHFLDEFLYVFSAEPYFIARKVKILSFDRENFKIKARGYGEIFDLDKHPQGTEVKAITYSNMQVHENEDKCELFVIIDI</sequence>
<evidence type="ECO:0000256" key="4">
    <source>
        <dbReference type="ARBA" id="ARBA00022837"/>
    </source>
</evidence>
<dbReference type="Pfam" id="PF01951">
    <property type="entry name" value="Archease"/>
    <property type="match status" value="1"/>
</dbReference>
<accession>A0A8X6TZA9</accession>
<dbReference type="AlphaFoldDB" id="A0A8X6TZA9"/>
<dbReference type="GO" id="GO:0072669">
    <property type="term" value="C:tRNA-splicing ligase complex"/>
    <property type="evidence" value="ECO:0007669"/>
    <property type="project" value="TreeGrafter"/>
</dbReference>
<keyword evidence="3" id="KW-0479">Metal-binding</keyword>
<dbReference type="SUPFAM" id="SSF69819">
    <property type="entry name" value="MTH1598-like"/>
    <property type="match status" value="1"/>
</dbReference>
<evidence type="ECO:0000313" key="7">
    <source>
        <dbReference type="Proteomes" id="UP000887013"/>
    </source>
</evidence>
<dbReference type="InterPro" id="IPR023572">
    <property type="entry name" value="Archease_dom"/>
</dbReference>
<dbReference type="OrthoDB" id="2190767at2759"/>
<dbReference type="PANTHER" id="PTHR12682">
    <property type="entry name" value="ARCHEASE"/>
    <property type="match status" value="1"/>
</dbReference>
<dbReference type="Proteomes" id="UP000887013">
    <property type="component" value="Unassembled WGS sequence"/>
</dbReference>
<name>A0A8X6TZA9_NEPPI</name>
<comment type="caution">
    <text evidence="6">The sequence shown here is derived from an EMBL/GenBank/DDBJ whole genome shotgun (WGS) entry which is preliminary data.</text>
</comment>
<gene>
    <name evidence="6" type="primary">ZBTB8OS</name>
    <name evidence="6" type="ORF">NPIL_433861</name>
</gene>
<reference evidence="6" key="1">
    <citation type="submission" date="2020-08" db="EMBL/GenBank/DDBJ databases">
        <title>Multicomponent nature underlies the extraordinary mechanical properties of spider dragline silk.</title>
        <authorList>
            <person name="Kono N."/>
            <person name="Nakamura H."/>
            <person name="Mori M."/>
            <person name="Yoshida Y."/>
            <person name="Ohtoshi R."/>
            <person name="Malay A.D."/>
            <person name="Moran D.A.P."/>
            <person name="Tomita M."/>
            <person name="Numata K."/>
            <person name="Arakawa K."/>
        </authorList>
    </citation>
    <scope>NUCLEOTIDE SEQUENCE</scope>
</reference>
<keyword evidence="4" id="KW-0106">Calcium</keyword>
<comment type="similarity">
    <text evidence="1">Belongs to the archease family.</text>
</comment>
<dbReference type="Gene3D" id="3.55.10.10">
    <property type="entry name" value="Archease domain"/>
    <property type="match status" value="1"/>
</dbReference>
<dbReference type="FunFam" id="3.55.10.10:FF:000001">
    <property type="entry name" value="protein archease isoform X1"/>
    <property type="match status" value="1"/>
</dbReference>
<evidence type="ECO:0000256" key="1">
    <source>
        <dbReference type="ARBA" id="ARBA00007963"/>
    </source>
</evidence>
<dbReference type="InterPro" id="IPR002804">
    <property type="entry name" value="Archease"/>
</dbReference>
<proteinExistence type="inferred from homology"/>
<organism evidence="6 7">
    <name type="scientific">Nephila pilipes</name>
    <name type="common">Giant wood spider</name>
    <name type="synonym">Nephila maculata</name>
    <dbReference type="NCBI Taxonomy" id="299642"/>
    <lineage>
        <taxon>Eukaryota</taxon>
        <taxon>Metazoa</taxon>
        <taxon>Ecdysozoa</taxon>
        <taxon>Arthropoda</taxon>
        <taxon>Chelicerata</taxon>
        <taxon>Arachnida</taxon>
        <taxon>Araneae</taxon>
        <taxon>Araneomorphae</taxon>
        <taxon>Entelegynae</taxon>
        <taxon>Araneoidea</taxon>
        <taxon>Nephilidae</taxon>
        <taxon>Nephila</taxon>
    </lineage>
</organism>
<keyword evidence="7" id="KW-1185">Reference proteome</keyword>
<dbReference type="PANTHER" id="PTHR12682:SF11">
    <property type="entry name" value="PROTEIN ARCHEASE"/>
    <property type="match status" value="1"/>
</dbReference>
<dbReference type="InterPro" id="IPR036820">
    <property type="entry name" value="Archease_dom_sf"/>
</dbReference>
<keyword evidence="2" id="KW-0819">tRNA processing</keyword>
<evidence type="ECO:0000313" key="6">
    <source>
        <dbReference type="EMBL" id="GFT73737.1"/>
    </source>
</evidence>
<evidence type="ECO:0000256" key="3">
    <source>
        <dbReference type="ARBA" id="ARBA00022723"/>
    </source>
</evidence>
<protein>
    <submittedName>
        <fullName evidence="6">Protein archease</fullName>
    </submittedName>
</protein>
<evidence type="ECO:0000256" key="2">
    <source>
        <dbReference type="ARBA" id="ARBA00022694"/>
    </source>
</evidence>
<evidence type="ECO:0000259" key="5">
    <source>
        <dbReference type="Pfam" id="PF01951"/>
    </source>
</evidence>
<dbReference type="GO" id="GO:0046872">
    <property type="term" value="F:metal ion binding"/>
    <property type="evidence" value="ECO:0007669"/>
    <property type="project" value="UniProtKB-KW"/>
</dbReference>
<dbReference type="GO" id="GO:0006388">
    <property type="term" value="P:tRNA splicing, via endonucleolytic cleavage and ligation"/>
    <property type="evidence" value="ECO:0007669"/>
    <property type="project" value="TreeGrafter"/>
</dbReference>